<gene>
    <name evidence="1" type="ORF">PCOR1329_LOCUS24497</name>
</gene>
<organism evidence="1 2">
    <name type="scientific">Prorocentrum cordatum</name>
    <dbReference type="NCBI Taxonomy" id="2364126"/>
    <lineage>
        <taxon>Eukaryota</taxon>
        <taxon>Sar</taxon>
        <taxon>Alveolata</taxon>
        <taxon>Dinophyceae</taxon>
        <taxon>Prorocentrales</taxon>
        <taxon>Prorocentraceae</taxon>
        <taxon>Prorocentrum</taxon>
    </lineage>
</organism>
<accession>A0ABN9RX50</accession>
<evidence type="ECO:0000313" key="1">
    <source>
        <dbReference type="EMBL" id="CAK0823955.1"/>
    </source>
</evidence>
<keyword evidence="2" id="KW-1185">Reference proteome</keyword>
<reference evidence="1" key="1">
    <citation type="submission" date="2023-10" db="EMBL/GenBank/DDBJ databases">
        <authorList>
            <person name="Chen Y."/>
            <person name="Shah S."/>
            <person name="Dougan E. K."/>
            <person name="Thang M."/>
            <person name="Chan C."/>
        </authorList>
    </citation>
    <scope>NUCLEOTIDE SEQUENCE [LARGE SCALE GENOMIC DNA]</scope>
</reference>
<dbReference type="Proteomes" id="UP001189429">
    <property type="component" value="Unassembled WGS sequence"/>
</dbReference>
<comment type="caution">
    <text evidence="1">The sequence shown here is derived from an EMBL/GenBank/DDBJ whole genome shotgun (WGS) entry which is preliminary data.</text>
</comment>
<evidence type="ECO:0000313" key="2">
    <source>
        <dbReference type="Proteomes" id="UP001189429"/>
    </source>
</evidence>
<proteinExistence type="predicted"/>
<dbReference type="EMBL" id="CAUYUJ010008440">
    <property type="protein sequence ID" value="CAK0823955.1"/>
    <property type="molecule type" value="Genomic_DNA"/>
</dbReference>
<name>A0ABN9RX50_9DINO</name>
<protein>
    <submittedName>
        <fullName evidence="1">Uncharacterized protein</fullName>
    </submittedName>
</protein>
<sequence>MAAAILARRAAGFAVGACALDQAGRRASDCLDNLRAAACTRGGLGPDALAALAAQRPLGVWPEGRALQQLAALVALEQAWRAQGCQGGEDGLRDAVRLGLGYSLRCGSSGVPGAGDGVFACGDVPAAGRVLTVYAGTLWSAWDAFVGRGVRRWLLGPSADDYLLCQADGSAVDGSTHTAAALRGAQGFVSPSACGQLMNHPPEGRVPNACFVSLDSPARSGSPPGRPLVAQSTFQPHSRLCWHPFIFLAFIFIQLLTIEALSSRSTDLLEWHTIADPNDTLSLKASLTRLHRQAIALPRAVLANVLRVGAPSTTTSLVDTRVADSETKTPTVLSTKENVLQPLGLAELEVVQLMYQVVPRDPFLLLYQALTASLYD</sequence>